<keyword evidence="1" id="KW-1133">Transmembrane helix</keyword>
<sequence length="61" mass="6959">MESPVNLNPIYGAIYIGIMFATFFQGVLTLQAYIYYESFPKDPIKIKLLVALAWYIATSLH</sequence>
<evidence type="ECO:0000313" key="3">
    <source>
        <dbReference type="Proteomes" id="UP000054279"/>
    </source>
</evidence>
<dbReference type="AlphaFoldDB" id="A0A0C9V4M1"/>
<evidence type="ECO:0000313" key="2">
    <source>
        <dbReference type="EMBL" id="KIJ32371.1"/>
    </source>
</evidence>
<organism evidence="2 3">
    <name type="scientific">Sphaerobolus stellatus (strain SS14)</name>
    <dbReference type="NCBI Taxonomy" id="990650"/>
    <lineage>
        <taxon>Eukaryota</taxon>
        <taxon>Fungi</taxon>
        <taxon>Dikarya</taxon>
        <taxon>Basidiomycota</taxon>
        <taxon>Agaricomycotina</taxon>
        <taxon>Agaricomycetes</taxon>
        <taxon>Phallomycetidae</taxon>
        <taxon>Geastrales</taxon>
        <taxon>Sphaerobolaceae</taxon>
        <taxon>Sphaerobolus</taxon>
    </lineage>
</organism>
<proteinExistence type="predicted"/>
<dbReference type="Proteomes" id="UP000054279">
    <property type="component" value="Unassembled WGS sequence"/>
</dbReference>
<keyword evidence="1" id="KW-0472">Membrane</keyword>
<dbReference type="OrthoDB" id="2535105at2759"/>
<gene>
    <name evidence="2" type="ORF">M422DRAFT_265869</name>
</gene>
<dbReference type="EMBL" id="KN837228">
    <property type="protein sequence ID" value="KIJ32371.1"/>
    <property type="molecule type" value="Genomic_DNA"/>
</dbReference>
<protein>
    <submittedName>
        <fullName evidence="2">Uncharacterized protein</fullName>
    </submittedName>
</protein>
<keyword evidence="3" id="KW-1185">Reference proteome</keyword>
<evidence type="ECO:0000256" key="1">
    <source>
        <dbReference type="SAM" id="Phobius"/>
    </source>
</evidence>
<reference evidence="2 3" key="1">
    <citation type="submission" date="2014-06" db="EMBL/GenBank/DDBJ databases">
        <title>Evolutionary Origins and Diversification of the Mycorrhizal Mutualists.</title>
        <authorList>
            <consortium name="DOE Joint Genome Institute"/>
            <consortium name="Mycorrhizal Genomics Consortium"/>
            <person name="Kohler A."/>
            <person name="Kuo A."/>
            <person name="Nagy L.G."/>
            <person name="Floudas D."/>
            <person name="Copeland A."/>
            <person name="Barry K.W."/>
            <person name="Cichocki N."/>
            <person name="Veneault-Fourrey C."/>
            <person name="LaButti K."/>
            <person name="Lindquist E.A."/>
            <person name="Lipzen A."/>
            <person name="Lundell T."/>
            <person name="Morin E."/>
            <person name="Murat C."/>
            <person name="Riley R."/>
            <person name="Ohm R."/>
            <person name="Sun H."/>
            <person name="Tunlid A."/>
            <person name="Henrissat B."/>
            <person name="Grigoriev I.V."/>
            <person name="Hibbett D.S."/>
            <person name="Martin F."/>
        </authorList>
    </citation>
    <scope>NUCLEOTIDE SEQUENCE [LARGE SCALE GENOMIC DNA]</scope>
    <source>
        <strain evidence="2 3">SS14</strain>
    </source>
</reference>
<keyword evidence="1" id="KW-0812">Transmembrane</keyword>
<accession>A0A0C9V4M1</accession>
<name>A0A0C9V4M1_SPHS4</name>
<feature type="transmembrane region" description="Helical" evidence="1">
    <location>
        <begin position="12"/>
        <end position="36"/>
    </location>
</feature>
<dbReference type="HOGENOM" id="CLU_2924198_0_0_1"/>